<evidence type="ECO:0000313" key="6">
    <source>
        <dbReference type="EMBL" id="AQK58442.1"/>
    </source>
</evidence>
<proteinExistence type="inferred from homology"/>
<evidence type="ECO:0000256" key="3">
    <source>
        <dbReference type="ARBA" id="ARBA00022989"/>
    </source>
</evidence>
<organism evidence="6">
    <name type="scientific">Zea mays</name>
    <name type="common">Maize</name>
    <dbReference type="NCBI Taxonomy" id="4577"/>
    <lineage>
        <taxon>Eukaryota</taxon>
        <taxon>Viridiplantae</taxon>
        <taxon>Streptophyta</taxon>
        <taxon>Embryophyta</taxon>
        <taxon>Tracheophyta</taxon>
        <taxon>Spermatophyta</taxon>
        <taxon>Magnoliopsida</taxon>
        <taxon>Liliopsida</taxon>
        <taxon>Poales</taxon>
        <taxon>Poaceae</taxon>
        <taxon>PACMAD clade</taxon>
        <taxon>Panicoideae</taxon>
        <taxon>Andropogonodae</taxon>
        <taxon>Andropogoneae</taxon>
        <taxon>Tripsacinae</taxon>
        <taxon>Zea</taxon>
    </lineage>
</organism>
<feature type="transmembrane region" description="Helical" evidence="5">
    <location>
        <begin position="52"/>
        <end position="76"/>
    </location>
</feature>
<dbReference type="EMBL" id="CM000780">
    <property type="protein sequence ID" value="AQK58442.1"/>
    <property type="molecule type" value="Genomic_DNA"/>
</dbReference>
<dbReference type="FunCoup" id="A0A1D6QL59">
    <property type="interactions" value="1726"/>
</dbReference>
<dbReference type="PANTHER" id="PTHR23291">
    <property type="entry name" value="BAX INHIBITOR-RELATED"/>
    <property type="match status" value="1"/>
</dbReference>
<feature type="transmembrane region" description="Helical" evidence="5">
    <location>
        <begin position="232"/>
        <end position="249"/>
    </location>
</feature>
<accession>A0A1D6QL59</accession>
<gene>
    <name evidence="6" type="ORF">ZEAMMB73_Zm00001d052964</name>
</gene>
<keyword evidence="4 5" id="KW-0472">Membrane</keyword>
<dbReference type="GO" id="GO:0016020">
    <property type="term" value="C:membrane"/>
    <property type="evidence" value="ECO:0007669"/>
    <property type="project" value="UniProtKB-SubCell"/>
</dbReference>
<feature type="transmembrane region" description="Helical" evidence="5">
    <location>
        <begin position="205"/>
        <end position="226"/>
    </location>
</feature>
<evidence type="ECO:0000256" key="4">
    <source>
        <dbReference type="ARBA" id="ARBA00023136"/>
    </source>
</evidence>
<dbReference type="AlphaFoldDB" id="A0A1D6QL59"/>
<protein>
    <submittedName>
        <fullName evidence="6">Bax inhibitor-1 family protein</fullName>
    </submittedName>
</protein>
<feature type="transmembrane region" description="Helical" evidence="5">
    <location>
        <begin position="170"/>
        <end position="193"/>
    </location>
</feature>
<keyword evidence="3 5" id="KW-1133">Transmembrane helix</keyword>
<reference evidence="6" key="1">
    <citation type="submission" date="2015-12" db="EMBL/GenBank/DDBJ databases">
        <title>Update maize B73 reference genome by single molecule sequencing technologies.</title>
        <authorList>
            <consortium name="Maize Genome Sequencing Project"/>
            <person name="Ware D."/>
        </authorList>
    </citation>
    <scope>NUCLEOTIDE SEQUENCE</scope>
    <source>
        <tissue evidence="6">Seedling</tissue>
    </source>
</reference>
<dbReference type="InParanoid" id="A0A1D6QL59"/>
<evidence type="ECO:0000256" key="2">
    <source>
        <dbReference type="ARBA" id="ARBA00022692"/>
    </source>
</evidence>
<dbReference type="Pfam" id="PF01027">
    <property type="entry name" value="Bax1-I"/>
    <property type="match status" value="1"/>
</dbReference>
<dbReference type="ExpressionAtlas" id="A0A1D6QL59">
    <property type="expression patterns" value="baseline and differential"/>
</dbReference>
<dbReference type="InterPro" id="IPR006214">
    <property type="entry name" value="Bax_inhibitor_1-related"/>
</dbReference>
<sequence>METRPAPCDLEAAVPAGSGAATAAAAQQEAPAAKKVAEEEDPRLRWAFVRKVYAILSLQFALTAAVAATACLVRPIPRFFASGPPAAVWSTYIAILLSPLIVMFPMLKYREKHPRNLVLLAVFTLCCSLSIAVSASTTLGMDNRFLFISLSLRRLLLRCGSSMRMECGTVVLQATILTAAAVLGLTLFTFWGVKRGYDFTFTFPFLFACLVVLLVYIIIQVCFPLGRVAMTIYGVLATVVFSGFIVYDTNKLLKRHAYNQYVVAAISLYLDVINLFMAQMAISFQ</sequence>
<feature type="transmembrane region" description="Helical" evidence="5">
    <location>
        <begin position="261"/>
        <end position="282"/>
    </location>
</feature>
<comment type="similarity">
    <text evidence="5">Belongs to the BI1 family.</text>
</comment>
<comment type="subcellular location">
    <subcellularLocation>
        <location evidence="1">Membrane</location>
        <topology evidence="1">Multi-pass membrane protein</topology>
    </subcellularLocation>
</comment>
<keyword evidence="2 5" id="KW-0812">Transmembrane</keyword>
<evidence type="ECO:0000256" key="1">
    <source>
        <dbReference type="ARBA" id="ARBA00004141"/>
    </source>
</evidence>
<feature type="transmembrane region" description="Helical" evidence="5">
    <location>
        <begin position="88"/>
        <end position="107"/>
    </location>
</feature>
<name>A0A1D6QL59_MAIZE</name>
<feature type="transmembrane region" description="Helical" evidence="5">
    <location>
        <begin position="119"/>
        <end position="141"/>
    </location>
</feature>
<evidence type="ECO:0000256" key="5">
    <source>
        <dbReference type="RuleBase" id="RU004379"/>
    </source>
</evidence>
<dbReference type="PANTHER" id="PTHR23291:SF39">
    <property type="entry name" value="OS11G0581900 PROTEIN"/>
    <property type="match status" value="1"/>
</dbReference>